<feature type="region of interest" description="Disordered" evidence="1">
    <location>
        <begin position="1"/>
        <end position="23"/>
    </location>
</feature>
<evidence type="ECO:0000313" key="2">
    <source>
        <dbReference type="EMBL" id="RNA42785.1"/>
    </source>
</evidence>
<feature type="compositionally biased region" description="Basic and acidic residues" evidence="1">
    <location>
        <begin position="1"/>
        <end position="11"/>
    </location>
</feature>
<sequence>MSKLHPTEETLKNFNSDKGQHTEEIKYPKPGEVLALFCTTFGSILLGQVRILFSRRFLAFQSPSQTLALKFSKKSSIGRAFDPFAGFTSLFLFLIDD</sequence>
<dbReference type="AlphaFoldDB" id="A0A3M7T4A1"/>
<organism evidence="2 3">
    <name type="scientific">Brachionus plicatilis</name>
    <name type="common">Marine rotifer</name>
    <name type="synonym">Brachionus muelleri</name>
    <dbReference type="NCBI Taxonomy" id="10195"/>
    <lineage>
        <taxon>Eukaryota</taxon>
        <taxon>Metazoa</taxon>
        <taxon>Spiralia</taxon>
        <taxon>Gnathifera</taxon>
        <taxon>Rotifera</taxon>
        <taxon>Eurotatoria</taxon>
        <taxon>Monogononta</taxon>
        <taxon>Pseudotrocha</taxon>
        <taxon>Ploima</taxon>
        <taxon>Brachionidae</taxon>
        <taxon>Brachionus</taxon>
    </lineage>
</organism>
<dbReference type="Proteomes" id="UP000276133">
    <property type="component" value="Unassembled WGS sequence"/>
</dbReference>
<evidence type="ECO:0000313" key="3">
    <source>
        <dbReference type="Proteomes" id="UP000276133"/>
    </source>
</evidence>
<reference evidence="2 3" key="1">
    <citation type="journal article" date="2018" name="Sci. Rep.">
        <title>Genomic signatures of local adaptation to the degree of environmental predictability in rotifers.</title>
        <authorList>
            <person name="Franch-Gras L."/>
            <person name="Hahn C."/>
            <person name="Garcia-Roger E.M."/>
            <person name="Carmona M.J."/>
            <person name="Serra M."/>
            <person name="Gomez A."/>
        </authorList>
    </citation>
    <scope>NUCLEOTIDE SEQUENCE [LARGE SCALE GENOMIC DNA]</scope>
    <source>
        <strain evidence="2">HYR1</strain>
    </source>
</reference>
<accession>A0A3M7T4A1</accession>
<evidence type="ECO:0000256" key="1">
    <source>
        <dbReference type="SAM" id="MobiDB-lite"/>
    </source>
</evidence>
<name>A0A3M7T4A1_BRAPC</name>
<keyword evidence="3" id="KW-1185">Reference proteome</keyword>
<protein>
    <submittedName>
        <fullName evidence="2">Uncharacterized protein</fullName>
    </submittedName>
</protein>
<proteinExistence type="predicted"/>
<gene>
    <name evidence="2" type="ORF">BpHYR1_040955</name>
</gene>
<dbReference type="EMBL" id="REGN01000321">
    <property type="protein sequence ID" value="RNA42785.1"/>
    <property type="molecule type" value="Genomic_DNA"/>
</dbReference>
<comment type="caution">
    <text evidence="2">The sequence shown here is derived from an EMBL/GenBank/DDBJ whole genome shotgun (WGS) entry which is preliminary data.</text>
</comment>